<protein>
    <submittedName>
        <fullName evidence="1">Uncharacterized protein</fullName>
    </submittedName>
</protein>
<proteinExistence type="predicted"/>
<name>A0A382P940_9ZZZZ</name>
<feature type="non-terminal residue" evidence="1">
    <location>
        <position position="24"/>
    </location>
</feature>
<sequence>MTIKKNPQKPLYRVWAGYDPKKSG</sequence>
<accession>A0A382P940</accession>
<gene>
    <name evidence="1" type="ORF">METZ01_LOCUS321205</name>
</gene>
<evidence type="ECO:0000313" key="1">
    <source>
        <dbReference type="EMBL" id="SVC68351.1"/>
    </source>
</evidence>
<feature type="non-terminal residue" evidence="1">
    <location>
        <position position="1"/>
    </location>
</feature>
<dbReference type="EMBL" id="UINC01104870">
    <property type="protein sequence ID" value="SVC68351.1"/>
    <property type="molecule type" value="Genomic_DNA"/>
</dbReference>
<reference evidence="1" key="1">
    <citation type="submission" date="2018-05" db="EMBL/GenBank/DDBJ databases">
        <authorList>
            <person name="Lanie J.A."/>
            <person name="Ng W.-L."/>
            <person name="Kazmierczak K.M."/>
            <person name="Andrzejewski T.M."/>
            <person name="Davidsen T.M."/>
            <person name="Wayne K.J."/>
            <person name="Tettelin H."/>
            <person name="Glass J.I."/>
            <person name="Rusch D."/>
            <person name="Podicherti R."/>
            <person name="Tsui H.-C.T."/>
            <person name="Winkler M.E."/>
        </authorList>
    </citation>
    <scope>NUCLEOTIDE SEQUENCE</scope>
</reference>
<organism evidence="1">
    <name type="scientific">marine metagenome</name>
    <dbReference type="NCBI Taxonomy" id="408172"/>
    <lineage>
        <taxon>unclassified sequences</taxon>
        <taxon>metagenomes</taxon>
        <taxon>ecological metagenomes</taxon>
    </lineage>
</organism>
<dbReference type="AlphaFoldDB" id="A0A382P940"/>